<gene>
    <name evidence="2" type="ORF">ACMD2_27217</name>
</gene>
<dbReference type="STRING" id="4615.A0A199UYU1"/>
<evidence type="ECO:0000313" key="2">
    <source>
        <dbReference type="EMBL" id="OAY69987.1"/>
    </source>
</evidence>
<protein>
    <recommendedName>
        <fullName evidence="1">At4g15545-like C-terminal domain-containing protein</fullName>
    </recommendedName>
</protein>
<accession>A0A199UYU1</accession>
<feature type="domain" description="At4g15545-like C-terminal" evidence="1">
    <location>
        <begin position="2"/>
        <end position="53"/>
    </location>
</feature>
<reference evidence="2 3" key="1">
    <citation type="journal article" date="2016" name="DNA Res.">
        <title>The draft genome of MD-2 pineapple using hybrid error correction of long reads.</title>
        <authorList>
            <person name="Redwan R.M."/>
            <person name="Saidin A."/>
            <person name="Kumar S.V."/>
        </authorList>
    </citation>
    <scope>NUCLEOTIDE SEQUENCE [LARGE SCALE GENOMIC DNA]</scope>
    <source>
        <strain evidence="3">cv. MD2</strain>
        <tissue evidence="2">Leaf</tissue>
    </source>
</reference>
<dbReference type="InterPro" id="IPR058935">
    <property type="entry name" value="At4g15545-like_C"/>
</dbReference>
<evidence type="ECO:0000259" key="1">
    <source>
        <dbReference type="Pfam" id="PF25972"/>
    </source>
</evidence>
<evidence type="ECO:0000313" key="3">
    <source>
        <dbReference type="Proteomes" id="UP000092600"/>
    </source>
</evidence>
<organism evidence="2 3">
    <name type="scientific">Ananas comosus</name>
    <name type="common">Pineapple</name>
    <name type="synonym">Ananas ananas</name>
    <dbReference type="NCBI Taxonomy" id="4615"/>
    <lineage>
        <taxon>Eukaryota</taxon>
        <taxon>Viridiplantae</taxon>
        <taxon>Streptophyta</taxon>
        <taxon>Embryophyta</taxon>
        <taxon>Tracheophyta</taxon>
        <taxon>Spermatophyta</taxon>
        <taxon>Magnoliopsida</taxon>
        <taxon>Liliopsida</taxon>
        <taxon>Poales</taxon>
        <taxon>Bromeliaceae</taxon>
        <taxon>Bromelioideae</taxon>
        <taxon>Ananas</taxon>
    </lineage>
</organism>
<proteinExistence type="predicted"/>
<sequence>TRLSYEQFAAFLANIKELNANNQSREETLEKAEEIFGTENKDLYISFQNLLNRSLP</sequence>
<feature type="non-terminal residue" evidence="2">
    <location>
        <position position="1"/>
    </location>
</feature>
<dbReference type="Proteomes" id="UP000092600">
    <property type="component" value="Unassembled WGS sequence"/>
</dbReference>
<dbReference type="EMBL" id="LSRQ01004117">
    <property type="protein sequence ID" value="OAY69987.1"/>
    <property type="molecule type" value="Genomic_DNA"/>
</dbReference>
<dbReference type="InterPro" id="IPR058936">
    <property type="entry name" value="At4g15545-like"/>
</dbReference>
<dbReference type="AlphaFoldDB" id="A0A199UYU1"/>
<dbReference type="PANTHER" id="PTHR47383">
    <property type="entry name" value="OS03G0659800 PROTEIN"/>
    <property type="match status" value="1"/>
</dbReference>
<dbReference type="Pfam" id="PF25972">
    <property type="entry name" value="At4g15545_C"/>
    <property type="match status" value="1"/>
</dbReference>
<dbReference type="PANTHER" id="PTHR47383:SF8">
    <property type="entry name" value="OS01G0768300 PROTEIN"/>
    <property type="match status" value="1"/>
</dbReference>
<comment type="caution">
    <text evidence="2">The sequence shown here is derived from an EMBL/GenBank/DDBJ whole genome shotgun (WGS) entry which is preliminary data.</text>
</comment>
<name>A0A199UYU1_ANACO</name>